<accession>A0A0F9SJC1</accession>
<name>A0A0F9SJC1_9ZZZZ</name>
<proteinExistence type="predicted"/>
<comment type="caution">
    <text evidence="1">The sequence shown here is derived from an EMBL/GenBank/DDBJ whole genome shotgun (WGS) entry which is preliminary data.</text>
</comment>
<protein>
    <submittedName>
        <fullName evidence="1">Uncharacterized protein</fullName>
    </submittedName>
</protein>
<organism evidence="1">
    <name type="scientific">marine sediment metagenome</name>
    <dbReference type="NCBI Taxonomy" id="412755"/>
    <lineage>
        <taxon>unclassified sequences</taxon>
        <taxon>metagenomes</taxon>
        <taxon>ecological metagenomes</taxon>
    </lineage>
</organism>
<reference evidence="1" key="1">
    <citation type="journal article" date="2015" name="Nature">
        <title>Complex archaea that bridge the gap between prokaryotes and eukaryotes.</title>
        <authorList>
            <person name="Spang A."/>
            <person name="Saw J.H."/>
            <person name="Jorgensen S.L."/>
            <person name="Zaremba-Niedzwiedzka K."/>
            <person name="Martijn J."/>
            <person name="Lind A.E."/>
            <person name="van Eijk R."/>
            <person name="Schleper C."/>
            <person name="Guy L."/>
            <person name="Ettema T.J."/>
        </authorList>
    </citation>
    <scope>NUCLEOTIDE SEQUENCE</scope>
</reference>
<sequence length="36" mass="4131">MVDICEVDGCEEESRCIACNKCQKHLDEDIHGENTY</sequence>
<evidence type="ECO:0000313" key="1">
    <source>
        <dbReference type="EMBL" id="KKN29438.1"/>
    </source>
</evidence>
<dbReference type="AlphaFoldDB" id="A0A0F9SJC1"/>
<dbReference type="EMBL" id="LAZR01002488">
    <property type="protein sequence ID" value="KKN29438.1"/>
    <property type="molecule type" value="Genomic_DNA"/>
</dbReference>
<gene>
    <name evidence="1" type="ORF">LCGC14_0844030</name>
</gene>